<proteinExistence type="predicted"/>
<organism evidence="1">
    <name type="scientific">Hexamita inflata</name>
    <dbReference type="NCBI Taxonomy" id="28002"/>
    <lineage>
        <taxon>Eukaryota</taxon>
        <taxon>Metamonada</taxon>
        <taxon>Diplomonadida</taxon>
        <taxon>Hexamitidae</taxon>
        <taxon>Hexamitinae</taxon>
        <taxon>Hexamita</taxon>
    </lineage>
</organism>
<dbReference type="AlphaFoldDB" id="A0AA86QW14"/>
<evidence type="ECO:0000313" key="2">
    <source>
        <dbReference type="EMBL" id="CAL6069671.1"/>
    </source>
</evidence>
<name>A0AA86QW14_9EUKA</name>
<evidence type="ECO:0000313" key="3">
    <source>
        <dbReference type="Proteomes" id="UP001642409"/>
    </source>
</evidence>
<reference evidence="2 3" key="2">
    <citation type="submission" date="2024-07" db="EMBL/GenBank/DDBJ databases">
        <authorList>
            <person name="Akdeniz Z."/>
        </authorList>
    </citation>
    <scope>NUCLEOTIDE SEQUENCE [LARGE SCALE GENOMIC DNA]</scope>
</reference>
<sequence length="648" mass="76876">MKLCYYLYIFDRQIIVCNKHKRILFSKQRLQIQSGRIPSNTQELYSYQITYCNDAIYLLVDKCIYVILFDLQFLTACNISEYRDNEYIPQIFSNNNTLYFYDGNRKYFSYNKISQQMHSCGQTPFQVKFYQYCGSLFAVRQNEIYTVDNDFKFKEVVKISCDQLLNHLFYSEGILLLLIRRKLDGFILNMQTLKLTKIKLYGKQIPIQLNSYGIQLCTQYLSQFIGIDQLNELNKFQVSYFSQLMKQSLYQKLIVTCCQKIISSLSISKQNSLLRELQLSQEQSYQKEDTLSLQQLAFVTTITNSQQQIYLTLYNNAIYVVDQQLQVLQQYYINFQFYIGLTRKHQFYSTTIQFGFQYQTIYNNGQIYLLYFDQLYVLSNSNLIKVATVPDFNTELECGSSYGNIFSLNGTIYVQNNIKQIFALIQNSFKFVQYVPESFIQFYQYLDGVYAVGLERVLEVRNDFTLEVIWDNGGDSGSCTNIVAFCGSGCLIVTTNCEERVFALNMITREFTVFTNNIKFNQQFNVENIQNIIGLGQFGIKIQQNIQDELFGKQFDNNMQLYNKQYWQIQRKQQFSQLYDQQMNQLYDNYYQHQFNERMNQQQKQFKELAIQFYCQRNQLCNSINSLYQVQLQIIIQSFEQMFLNDVQ</sequence>
<evidence type="ECO:0000313" key="1">
    <source>
        <dbReference type="EMBL" id="CAI9967109.1"/>
    </source>
</evidence>
<comment type="caution">
    <text evidence="1">The sequence shown here is derived from an EMBL/GenBank/DDBJ whole genome shotgun (WGS) entry which is preliminary data.</text>
</comment>
<gene>
    <name evidence="2" type="ORF">HINF_LOCUS54088</name>
    <name evidence="1" type="ORF">HINF_LOCUS54754</name>
</gene>
<keyword evidence="3" id="KW-1185">Reference proteome</keyword>
<dbReference type="Proteomes" id="UP001642409">
    <property type="component" value="Unassembled WGS sequence"/>
</dbReference>
<accession>A0AA86QW14</accession>
<protein>
    <submittedName>
        <fullName evidence="1">Uncharacterized protein</fullName>
    </submittedName>
</protein>
<dbReference type="EMBL" id="CATOUU010001012">
    <property type="protein sequence ID" value="CAI9967109.1"/>
    <property type="molecule type" value="Genomic_DNA"/>
</dbReference>
<reference evidence="1" key="1">
    <citation type="submission" date="2023-06" db="EMBL/GenBank/DDBJ databases">
        <authorList>
            <person name="Kurt Z."/>
        </authorList>
    </citation>
    <scope>NUCLEOTIDE SEQUENCE</scope>
</reference>
<dbReference type="EMBL" id="CAXDID020000279">
    <property type="protein sequence ID" value="CAL6069671.1"/>
    <property type="molecule type" value="Genomic_DNA"/>
</dbReference>